<evidence type="ECO:0000313" key="1">
    <source>
        <dbReference type="EMBL" id="KAF1036757.1"/>
    </source>
</evidence>
<name>A0A833ULE8_BURL3</name>
<comment type="caution">
    <text evidence="1">The sequence shown here is derived from an EMBL/GenBank/DDBJ whole genome shotgun (WGS) entry which is preliminary data.</text>
</comment>
<evidence type="ECO:0000313" key="2">
    <source>
        <dbReference type="Proteomes" id="UP000467522"/>
    </source>
</evidence>
<reference evidence="2" key="1">
    <citation type="journal article" date="2020" name="MBio">
        <title>Horizontal gene transfer to a defensive symbiont with a reduced genome amongst a multipartite beetle microbiome.</title>
        <authorList>
            <person name="Waterworth S.C."/>
            <person name="Florez L.V."/>
            <person name="Rees E.R."/>
            <person name="Hertweck C."/>
            <person name="Kaltenpoth M."/>
            <person name="Kwan J.C."/>
        </authorList>
    </citation>
    <scope>NUCLEOTIDE SEQUENCE [LARGE SCALE GENOMIC DNA]</scope>
</reference>
<dbReference type="EMBL" id="WNDV01000011">
    <property type="protein sequence ID" value="KAF1036757.1"/>
    <property type="molecule type" value="Genomic_DNA"/>
</dbReference>
<protein>
    <submittedName>
        <fullName evidence="1">Uncharacterized protein</fullName>
    </submittedName>
</protein>
<sequence>MRVREAEQVAGRIERAEPETGPVRIAQARLRRHEDVVVQSDFVERLIVLPLAPRRGVVGRIAWPDCD</sequence>
<accession>A0A833ULE8</accession>
<dbReference type="Proteomes" id="UP000467522">
    <property type="component" value="Unassembled WGS sequence"/>
</dbReference>
<organism evidence="1 2">
    <name type="scientific">Burkholderia lata (strain ATCC 17760 / DSM 23089 / LMG 22485 / NCIMB 9086 / R18194 / 383)</name>
    <dbReference type="NCBI Taxonomy" id="482957"/>
    <lineage>
        <taxon>Bacteria</taxon>
        <taxon>Pseudomonadati</taxon>
        <taxon>Pseudomonadota</taxon>
        <taxon>Betaproteobacteria</taxon>
        <taxon>Burkholderiales</taxon>
        <taxon>Burkholderiaceae</taxon>
        <taxon>Burkholderia</taxon>
        <taxon>Burkholderia cepacia complex</taxon>
    </lineage>
</organism>
<gene>
    <name evidence="1" type="ORF">GAK33_03799</name>
</gene>
<dbReference type="AlphaFoldDB" id="A0A833ULE8"/>
<proteinExistence type="predicted"/>